<dbReference type="InterPro" id="IPR050482">
    <property type="entry name" value="Sensor_HK_TwoCompSys"/>
</dbReference>
<evidence type="ECO:0000256" key="4">
    <source>
        <dbReference type="ARBA" id="ARBA00022679"/>
    </source>
</evidence>
<keyword evidence="3" id="KW-0597">Phosphoprotein</keyword>
<dbReference type="PANTHER" id="PTHR24421">
    <property type="entry name" value="NITRATE/NITRITE SENSOR PROTEIN NARX-RELATED"/>
    <property type="match status" value="1"/>
</dbReference>
<dbReference type="EC" id="2.7.13.3" evidence="2"/>
<evidence type="ECO:0000313" key="11">
    <source>
        <dbReference type="EMBL" id="MFF5288968.1"/>
    </source>
</evidence>
<protein>
    <recommendedName>
        <fullName evidence="2">histidine kinase</fullName>
        <ecNumber evidence="2">2.7.13.3</ecNumber>
    </recommendedName>
</protein>
<evidence type="ECO:0000256" key="7">
    <source>
        <dbReference type="ARBA" id="ARBA00022840"/>
    </source>
</evidence>
<evidence type="ECO:0000256" key="3">
    <source>
        <dbReference type="ARBA" id="ARBA00022553"/>
    </source>
</evidence>
<keyword evidence="9" id="KW-1133">Transmembrane helix</keyword>
<keyword evidence="5" id="KW-0547">Nucleotide-binding</keyword>
<dbReference type="InterPro" id="IPR036890">
    <property type="entry name" value="HATPase_C_sf"/>
</dbReference>
<keyword evidence="8" id="KW-0902">Two-component regulatory system</keyword>
<evidence type="ECO:0000313" key="12">
    <source>
        <dbReference type="Proteomes" id="UP001602245"/>
    </source>
</evidence>
<feature type="transmembrane region" description="Helical" evidence="9">
    <location>
        <begin position="32"/>
        <end position="54"/>
    </location>
</feature>
<evidence type="ECO:0000256" key="5">
    <source>
        <dbReference type="ARBA" id="ARBA00022741"/>
    </source>
</evidence>
<dbReference type="PANTHER" id="PTHR24421:SF10">
    <property type="entry name" value="NITRATE_NITRITE SENSOR PROTEIN NARQ"/>
    <property type="match status" value="1"/>
</dbReference>
<dbReference type="EMBL" id="JBIAZU010000001">
    <property type="protein sequence ID" value="MFF5288968.1"/>
    <property type="molecule type" value="Genomic_DNA"/>
</dbReference>
<reference evidence="11 12" key="1">
    <citation type="submission" date="2024-10" db="EMBL/GenBank/DDBJ databases">
        <title>The Natural Products Discovery Center: Release of the First 8490 Sequenced Strains for Exploring Actinobacteria Biosynthetic Diversity.</title>
        <authorList>
            <person name="Kalkreuter E."/>
            <person name="Kautsar S.A."/>
            <person name="Yang D."/>
            <person name="Bader C.D."/>
            <person name="Teijaro C.N."/>
            <person name="Fluegel L."/>
            <person name="Davis C.M."/>
            <person name="Simpson J.R."/>
            <person name="Lauterbach L."/>
            <person name="Steele A.D."/>
            <person name="Gui C."/>
            <person name="Meng S."/>
            <person name="Li G."/>
            <person name="Viehrig K."/>
            <person name="Ye F."/>
            <person name="Su P."/>
            <person name="Kiefer A.F."/>
            <person name="Nichols A."/>
            <person name="Cepeda A.J."/>
            <person name="Yan W."/>
            <person name="Fan B."/>
            <person name="Jiang Y."/>
            <person name="Adhikari A."/>
            <person name="Zheng C.-J."/>
            <person name="Schuster L."/>
            <person name="Cowan T.M."/>
            <person name="Smanski M.J."/>
            <person name="Chevrette M.G."/>
            <person name="De Carvalho L.P.S."/>
            <person name="Shen B."/>
        </authorList>
    </citation>
    <scope>NUCLEOTIDE SEQUENCE [LARGE SCALE GENOMIC DNA]</scope>
    <source>
        <strain evidence="11 12">NPDC000087</strain>
    </source>
</reference>
<dbReference type="SUPFAM" id="SSF55874">
    <property type="entry name" value="ATPase domain of HSP90 chaperone/DNA topoisomerase II/histidine kinase"/>
    <property type="match status" value="1"/>
</dbReference>
<keyword evidence="6 11" id="KW-0418">Kinase</keyword>
<feature type="domain" description="Signal transduction histidine kinase subgroup 3 dimerisation and phosphoacceptor" evidence="10">
    <location>
        <begin position="173"/>
        <end position="236"/>
    </location>
</feature>
<evidence type="ECO:0000256" key="1">
    <source>
        <dbReference type="ARBA" id="ARBA00000085"/>
    </source>
</evidence>
<feature type="transmembrane region" description="Helical" evidence="9">
    <location>
        <begin position="66"/>
        <end position="92"/>
    </location>
</feature>
<name>A0ABW6W7H6_9ACTN</name>
<keyword evidence="7" id="KW-0067">ATP-binding</keyword>
<evidence type="ECO:0000256" key="8">
    <source>
        <dbReference type="ARBA" id="ARBA00023012"/>
    </source>
</evidence>
<keyword evidence="4" id="KW-0808">Transferase</keyword>
<dbReference type="CDD" id="cd16917">
    <property type="entry name" value="HATPase_UhpB-NarQ-NarX-like"/>
    <property type="match status" value="1"/>
</dbReference>
<dbReference type="Gene3D" id="1.20.5.1930">
    <property type="match status" value="1"/>
</dbReference>
<dbReference type="Pfam" id="PF07730">
    <property type="entry name" value="HisKA_3"/>
    <property type="match status" value="1"/>
</dbReference>
<evidence type="ECO:0000256" key="6">
    <source>
        <dbReference type="ARBA" id="ARBA00022777"/>
    </source>
</evidence>
<evidence type="ECO:0000256" key="2">
    <source>
        <dbReference type="ARBA" id="ARBA00012438"/>
    </source>
</evidence>
<evidence type="ECO:0000259" key="10">
    <source>
        <dbReference type="Pfam" id="PF07730"/>
    </source>
</evidence>
<keyword evidence="9" id="KW-0472">Membrane</keyword>
<dbReference type="RefSeq" id="WP_020509315.1">
    <property type="nucleotide sequence ID" value="NZ_JBIAZU010000001.1"/>
</dbReference>
<comment type="catalytic activity">
    <reaction evidence="1">
        <text>ATP + protein L-histidine = ADP + protein N-phospho-L-histidine.</text>
        <dbReference type="EC" id="2.7.13.3"/>
    </reaction>
</comment>
<dbReference type="Gene3D" id="3.30.565.10">
    <property type="entry name" value="Histidine kinase-like ATPase, C-terminal domain"/>
    <property type="match status" value="1"/>
</dbReference>
<proteinExistence type="predicted"/>
<evidence type="ECO:0000256" key="9">
    <source>
        <dbReference type="SAM" id="Phobius"/>
    </source>
</evidence>
<keyword evidence="9" id="KW-0812">Transmembrane</keyword>
<sequence length="372" mass="38858">MKARAIPLVLGPLVGLLAVAEANLDAEFAQRAAAIYGPGLLLGAGVTLATWFPLAGTLAAAACFPLGLLLGAPDIGGAGLIGLIGVVAWSAWRLPPRRALLALVTAMAAGVVTSLLAGQTVWEAIFQPAILLPGWLLGRLSRINGERAAELTRLAAALDAERERSEHAAIIDERTRIAREVHDAVAHSVSVMTLQLGGLRRQLDDPVHREIAGSLERLGRQSVEEMRGLVGILRDSGTAGLPVPEPSLARATELVADVAAAGLPVDLVVDGERAEIPRLLDASAYRVLQEALTNVLRHSGLVPTRVTIGYAPERVTVEVVNEKGTAEPGKTGGHGLVGMRERVSLFRGTISAGPQPDGGFAVRASFPMGQTV</sequence>
<keyword evidence="12" id="KW-1185">Reference proteome</keyword>
<accession>A0ABW6W7H6</accession>
<comment type="caution">
    <text evidence="11">The sequence shown here is derived from an EMBL/GenBank/DDBJ whole genome shotgun (WGS) entry which is preliminary data.</text>
</comment>
<feature type="transmembrane region" description="Helical" evidence="9">
    <location>
        <begin position="98"/>
        <end position="117"/>
    </location>
</feature>
<dbReference type="GO" id="GO:0016301">
    <property type="term" value="F:kinase activity"/>
    <property type="evidence" value="ECO:0007669"/>
    <property type="project" value="UniProtKB-KW"/>
</dbReference>
<dbReference type="Proteomes" id="UP001602245">
    <property type="component" value="Unassembled WGS sequence"/>
</dbReference>
<dbReference type="InterPro" id="IPR011712">
    <property type="entry name" value="Sig_transdc_His_kin_sub3_dim/P"/>
</dbReference>
<organism evidence="11 12">
    <name type="scientific">Paractinoplanes globisporus</name>
    <dbReference type="NCBI Taxonomy" id="113565"/>
    <lineage>
        <taxon>Bacteria</taxon>
        <taxon>Bacillati</taxon>
        <taxon>Actinomycetota</taxon>
        <taxon>Actinomycetes</taxon>
        <taxon>Micromonosporales</taxon>
        <taxon>Micromonosporaceae</taxon>
        <taxon>Paractinoplanes</taxon>
    </lineage>
</organism>
<gene>
    <name evidence="11" type="ORF">ACFY35_06000</name>
</gene>